<dbReference type="Pfam" id="PF13517">
    <property type="entry name" value="FG-GAP_3"/>
    <property type="match status" value="4"/>
</dbReference>
<sequence length="514" mass="54990">MTGGVALFDYNNDGLLDIFFTNGAEIPSLGKSDPSFYNRLFRNNGDGTFTDVTEKAGLAGVGYSMGVAAGDYDNDGFVDLYVTGFNCNQLFHNNGDGTFTDVTEKAGVSGVVPGKGKPWAVAGGWIDYNNDGLLDLFVVNYLDYSISAAHSCKTGNIVDYCSPNEYRGTPNILYRNNGDGTFTDVSEESCISKYVGKGMGVAFADYDGDGFTDIFVSNDTFPNFLLHNNGDGTFTDAALLAGVAYNENGKTVAGMGADFRDVDNDGKPDIFLTAMYGDSFPLFRNLGGGQFEDVTEATGLAAMTTSFTAWGTGIFDFDNDGNKDIFAAGSAILDNSMEVNHKPYPLPNGLYRNLGNRVFKDVSAQAGAGFSMPAAHRGAAFGDLDNDGKVDIVVTVLNAEPQLLMNRSTNHNHWIILKLVGVADNRDGLGTKVKITTANGVQYNEVTTAVGYNSSSDKRVYFGLGSATVVDRIELAWPTGVKQVLKDVKADQILTVVQDGGPRKARSSTRSRPL</sequence>
<keyword evidence="1" id="KW-0732">Signal</keyword>
<keyword evidence="4" id="KW-1185">Reference proteome</keyword>
<dbReference type="Proteomes" id="UP000648801">
    <property type="component" value="Unassembled WGS sequence"/>
</dbReference>
<reference evidence="3" key="1">
    <citation type="journal article" date="2014" name="Int. J. Syst. Evol. Microbiol.">
        <title>Complete genome sequence of Corynebacterium casei LMG S-19264T (=DSM 44701T), isolated from a smear-ripened cheese.</title>
        <authorList>
            <consortium name="US DOE Joint Genome Institute (JGI-PGF)"/>
            <person name="Walter F."/>
            <person name="Albersmeier A."/>
            <person name="Kalinowski J."/>
            <person name="Ruckert C."/>
        </authorList>
    </citation>
    <scope>NUCLEOTIDE SEQUENCE</scope>
    <source>
        <strain evidence="3">CGMCC 1.15447</strain>
    </source>
</reference>
<dbReference type="Pfam" id="PF07593">
    <property type="entry name" value="UnbV_ASPIC"/>
    <property type="match status" value="1"/>
</dbReference>
<name>A0A916RNK7_9BACT</name>
<protein>
    <submittedName>
        <fullName evidence="3">RNA-binding protein</fullName>
    </submittedName>
</protein>
<accession>A0A916RNK7</accession>
<evidence type="ECO:0000259" key="2">
    <source>
        <dbReference type="Pfam" id="PF07593"/>
    </source>
</evidence>
<dbReference type="AlphaFoldDB" id="A0A916RNK7"/>
<dbReference type="InterPro" id="IPR013517">
    <property type="entry name" value="FG-GAP"/>
</dbReference>
<gene>
    <name evidence="3" type="ORF">GCM10011507_13100</name>
</gene>
<dbReference type="InterPro" id="IPR027039">
    <property type="entry name" value="Crtac1"/>
</dbReference>
<dbReference type="PANTHER" id="PTHR16026">
    <property type="entry name" value="CARTILAGE ACIDIC PROTEIN 1"/>
    <property type="match status" value="1"/>
</dbReference>
<evidence type="ECO:0000313" key="4">
    <source>
        <dbReference type="Proteomes" id="UP000648801"/>
    </source>
</evidence>
<dbReference type="InterPro" id="IPR011519">
    <property type="entry name" value="UnbV_ASPIC"/>
</dbReference>
<proteinExistence type="predicted"/>
<dbReference type="SUPFAM" id="SSF69318">
    <property type="entry name" value="Integrin alpha N-terminal domain"/>
    <property type="match status" value="1"/>
</dbReference>
<dbReference type="PANTHER" id="PTHR16026:SF0">
    <property type="entry name" value="CARTILAGE ACIDIC PROTEIN 1"/>
    <property type="match status" value="1"/>
</dbReference>
<dbReference type="Gene3D" id="2.130.10.130">
    <property type="entry name" value="Integrin alpha, N-terminal"/>
    <property type="match status" value="1"/>
</dbReference>
<dbReference type="InterPro" id="IPR028994">
    <property type="entry name" value="Integrin_alpha_N"/>
</dbReference>
<feature type="domain" description="ASPIC/UnbV" evidence="2">
    <location>
        <begin position="428"/>
        <end position="495"/>
    </location>
</feature>
<evidence type="ECO:0000256" key="1">
    <source>
        <dbReference type="ARBA" id="ARBA00022729"/>
    </source>
</evidence>
<evidence type="ECO:0000313" key="3">
    <source>
        <dbReference type="EMBL" id="GGA62873.1"/>
    </source>
</evidence>
<reference evidence="3" key="2">
    <citation type="submission" date="2020-09" db="EMBL/GenBank/DDBJ databases">
        <authorList>
            <person name="Sun Q."/>
            <person name="Zhou Y."/>
        </authorList>
    </citation>
    <scope>NUCLEOTIDE SEQUENCE</scope>
    <source>
        <strain evidence="3">CGMCC 1.15447</strain>
    </source>
</reference>
<dbReference type="RefSeq" id="WP_263364881.1">
    <property type="nucleotide sequence ID" value="NZ_JAGSYK010000001.1"/>
</dbReference>
<organism evidence="3 4">
    <name type="scientific">Edaphobacter acidisoli</name>
    <dbReference type="NCBI Taxonomy" id="2040573"/>
    <lineage>
        <taxon>Bacteria</taxon>
        <taxon>Pseudomonadati</taxon>
        <taxon>Acidobacteriota</taxon>
        <taxon>Terriglobia</taxon>
        <taxon>Terriglobales</taxon>
        <taxon>Acidobacteriaceae</taxon>
        <taxon>Edaphobacter</taxon>
    </lineage>
</organism>
<comment type="caution">
    <text evidence="3">The sequence shown here is derived from an EMBL/GenBank/DDBJ whole genome shotgun (WGS) entry which is preliminary data.</text>
</comment>
<dbReference type="EMBL" id="BMJB01000001">
    <property type="protein sequence ID" value="GGA62873.1"/>
    <property type="molecule type" value="Genomic_DNA"/>
</dbReference>